<keyword evidence="1" id="KW-0732">Signal</keyword>
<dbReference type="EMBL" id="CP000157">
    <property type="protein sequence ID" value="ABC63485.1"/>
    <property type="molecule type" value="Genomic_DNA"/>
</dbReference>
<accession>Q2NA06</accession>
<evidence type="ECO:0000256" key="1">
    <source>
        <dbReference type="SAM" id="SignalP"/>
    </source>
</evidence>
<name>Q2NA06_ERYLH</name>
<evidence type="ECO:0000313" key="3">
    <source>
        <dbReference type="Proteomes" id="UP000008808"/>
    </source>
</evidence>
<keyword evidence="3" id="KW-1185">Reference proteome</keyword>
<reference evidence="3" key="1">
    <citation type="journal article" date="2009" name="J. Bacteriol.">
        <title>Complete genome sequence of Erythrobacter litoralis HTCC2594.</title>
        <authorList>
            <person name="Oh H.M."/>
            <person name="Giovannoni S.J."/>
            <person name="Ferriera S."/>
            <person name="Johnson J."/>
            <person name="Cho J.C."/>
        </authorList>
    </citation>
    <scope>NUCLEOTIDE SEQUENCE [LARGE SCALE GENOMIC DNA]</scope>
    <source>
        <strain evidence="3">HTCC2594</strain>
    </source>
</reference>
<feature type="signal peptide" evidence="1">
    <location>
        <begin position="1"/>
        <end position="23"/>
    </location>
</feature>
<dbReference type="RefSeq" id="WP_011414321.1">
    <property type="nucleotide sequence ID" value="NC_007722.1"/>
</dbReference>
<dbReference type="Proteomes" id="UP000008808">
    <property type="component" value="Chromosome"/>
</dbReference>
<feature type="chain" id="PRO_5004213129" evidence="1">
    <location>
        <begin position="24"/>
        <end position="202"/>
    </location>
</feature>
<dbReference type="STRING" id="314225.ELI_06965"/>
<evidence type="ECO:0000313" key="2">
    <source>
        <dbReference type="EMBL" id="ABC63485.1"/>
    </source>
</evidence>
<sequence length="202" mass="22528">MKTLTKTALAALCGAALATPALATERTVPADLVFTDAMVPYLYQYAACVFGGPGATADERIAGCSGEKARLQAEADDPFYYWHRGKEPTRDRQFARAFRLLDDEARILEQHYGPVPETVTDYMDCLGKNIAGTDSFQAGRSIDFIAFNQPCREAASFSFETASDLELRLFQRVQRRDRVIRVPLSTTIAYEFDRGLLGARYF</sequence>
<dbReference type="HOGENOM" id="CLU_1352899_0_0_5"/>
<proteinExistence type="predicted"/>
<organism evidence="2 3">
    <name type="scientific">Erythrobacter litoralis (strain HTCC2594)</name>
    <dbReference type="NCBI Taxonomy" id="314225"/>
    <lineage>
        <taxon>Bacteria</taxon>
        <taxon>Pseudomonadati</taxon>
        <taxon>Pseudomonadota</taxon>
        <taxon>Alphaproteobacteria</taxon>
        <taxon>Sphingomonadales</taxon>
        <taxon>Erythrobacteraceae</taxon>
        <taxon>Erythrobacter/Porphyrobacter group</taxon>
        <taxon>Erythrobacter</taxon>
    </lineage>
</organism>
<dbReference type="AlphaFoldDB" id="Q2NA06"/>
<gene>
    <name evidence="2" type="ordered locus">ELI_06965</name>
</gene>
<dbReference type="KEGG" id="eli:ELI_06965"/>
<protein>
    <submittedName>
        <fullName evidence="2">Uncharacterized protein</fullName>
    </submittedName>
</protein>